<dbReference type="Pfam" id="PF09970">
    <property type="entry name" value="DUF2204"/>
    <property type="match status" value="1"/>
</dbReference>
<dbReference type="EMBL" id="BJUN01000021">
    <property type="protein sequence ID" value="GEK59897.1"/>
    <property type="molecule type" value="Genomic_DNA"/>
</dbReference>
<dbReference type="InterPro" id="IPR043519">
    <property type="entry name" value="NT_sf"/>
</dbReference>
<proteinExistence type="predicted"/>
<evidence type="ECO:0008006" key="3">
    <source>
        <dbReference type="Google" id="ProtNLM"/>
    </source>
</evidence>
<gene>
    <name evidence="1" type="ORF">MHA01_28020</name>
</gene>
<sequence>MATPSSIQESRLYLAQLDPTNKFDTMMKMAGVITKHLEEEGIQPIVVGGLSVELYSREQYTTRDIDFVAPNHHQISRVLDQLGFRSYGKDFYHDELNVSIEVPSTTLTGDPEKIVNLSYEGFTINIIGIEDIIIDRIQHALNTKTTLDLDDARILMITQYDEIDWTYFNVHTLMQEPYSMMGIDAKRGMYWIENMHQRIEQADESDTIETMAASTDIDRQLARGTINVEDL</sequence>
<keyword evidence="2" id="KW-1185">Reference proteome</keyword>
<organism evidence="1 2">
    <name type="scientific">Marinococcus halophilus</name>
    <dbReference type="NCBI Taxonomy" id="1371"/>
    <lineage>
        <taxon>Bacteria</taxon>
        <taxon>Bacillati</taxon>
        <taxon>Bacillota</taxon>
        <taxon>Bacilli</taxon>
        <taxon>Bacillales</taxon>
        <taxon>Bacillaceae</taxon>
        <taxon>Marinococcus</taxon>
    </lineage>
</organism>
<comment type="caution">
    <text evidence="1">The sequence shown here is derived from an EMBL/GenBank/DDBJ whole genome shotgun (WGS) entry which is preliminary data.</text>
</comment>
<dbReference type="SUPFAM" id="SSF81301">
    <property type="entry name" value="Nucleotidyltransferase"/>
    <property type="match status" value="1"/>
</dbReference>
<evidence type="ECO:0000313" key="2">
    <source>
        <dbReference type="Proteomes" id="UP000321051"/>
    </source>
</evidence>
<dbReference type="STRING" id="1371.GCA_900166605_01197"/>
<dbReference type="Proteomes" id="UP000321051">
    <property type="component" value="Unassembled WGS sequence"/>
</dbReference>
<dbReference type="InterPro" id="IPR018700">
    <property type="entry name" value="DUF2204"/>
</dbReference>
<name>A0A510YC07_MARHA</name>
<accession>A0A510YC07</accession>
<dbReference type="RefSeq" id="WP_094908899.1">
    <property type="nucleotide sequence ID" value="NZ_BJUN01000021.1"/>
</dbReference>
<protein>
    <recommendedName>
        <fullName evidence="3">Nucleotidyltransferase</fullName>
    </recommendedName>
</protein>
<dbReference type="AlphaFoldDB" id="A0A510YC07"/>
<evidence type="ECO:0000313" key="1">
    <source>
        <dbReference type="EMBL" id="GEK59897.1"/>
    </source>
</evidence>
<reference evidence="1 2" key="1">
    <citation type="submission" date="2019-07" db="EMBL/GenBank/DDBJ databases">
        <title>Whole genome shotgun sequence of Marinococcus halophilus NBRC 102359.</title>
        <authorList>
            <person name="Hosoyama A."/>
            <person name="Uohara A."/>
            <person name="Ohji S."/>
            <person name="Ichikawa N."/>
        </authorList>
    </citation>
    <scope>NUCLEOTIDE SEQUENCE [LARGE SCALE GENOMIC DNA]</scope>
    <source>
        <strain evidence="1 2">NBRC 102359</strain>
    </source>
</reference>
<dbReference type="OrthoDB" id="7432624at2"/>